<feature type="binding site" evidence="11">
    <location>
        <position position="296"/>
    </location>
    <ligand>
        <name>Mg(2+)</name>
        <dbReference type="ChEBI" id="CHEBI:18420"/>
    </ligand>
</feature>
<dbReference type="EMBL" id="JAVDQD010000002">
    <property type="protein sequence ID" value="MDR6239442.1"/>
    <property type="molecule type" value="Genomic_DNA"/>
</dbReference>
<comment type="similarity">
    <text evidence="10">Belongs to the ApbE family.</text>
</comment>
<keyword evidence="3 10" id="KW-0285">Flavoprotein</keyword>
<keyword evidence="13" id="KW-1185">Reference proteome</keyword>
<dbReference type="SUPFAM" id="SSF143631">
    <property type="entry name" value="ApbE-like"/>
    <property type="match status" value="1"/>
</dbReference>
<dbReference type="GO" id="GO:0046872">
    <property type="term" value="F:metal ion binding"/>
    <property type="evidence" value="ECO:0007669"/>
    <property type="project" value="UniProtKB-UniRule"/>
</dbReference>
<evidence type="ECO:0000256" key="1">
    <source>
        <dbReference type="ARBA" id="ARBA00011955"/>
    </source>
</evidence>
<organism evidence="12 13">
    <name type="scientific">Aureibacter tunicatorum</name>
    <dbReference type="NCBI Taxonomy" id="866807"/>
    <lineage>
        <taxon>Bacteria</taxon>
        <taxon>Pseudomonadati</taxon>
        <taxon>Bacteroidota</taxon>
        <taxon>Cytophagia</taxon>
        <taxon>Cytophagales</taxon>
        <taxon>Persicobacteraceae</taxon>
        <taxon>Aureibacter</taxon>
    </lineage>
</organism>
<dbReference type="AlphaFoldDB" id="A0AAE4BTC9"/>
<keyword evidence="5 10" id="KW-0479">Metal-binding</keyword>
<dbReference type="GO" id="GO:0016740">
    <property type="term" value="F:transferase activity"/>
    <property type="evidence" value="ECO:0007669"/>
    <property type="project" value="UniProtKB-UniRule"/>
</dbReference>
<dbReference type="InterPro" id="IPR024932">
    <property type="entry name" value="ApbE"/>
</dbReference>
<evidence type="ECO:0000256" key="2">
    <source>
        <dbReference type="ARBA" id="ARBA00016337"/>
    </source>
</evidence>
<evidence type="ECO:0000256" key="11">
    <source>
        <dbReference type="PIRSR" id="PIRSR006268-2"/>
    </source>
</evidence>
<keyword evidence="12" id="KW-0449">Lipoprotein</keyword>
<evidence type="ECO:0000256" key="3">
    <source>
        <dbReference type="ARBA" id="ARBA00022630"/>
    </source>
</evidence>
<accession>A0AAE4BTC9</accession>
<dbReference type="RefSeq" id="WP_309939107.1">
    <property type="nucleotide sequence ID" value="NZ_AP025305.1"/>
</dbReference>
<evidence type="ECO:0000256" key="9">
    <source>
        <dbReference type="ARBA" id="ARBA00048540"/>
    </source>
</evidence>
<feature type="binding site" evidence="11">
    <location>
        <position position="179"/>
    </location>
    <ligand>
        <name>Mg(2+)</name>
        <dbReference type="ChEBI" id="CHEBI:18420"/>
    </ligand>
</feature>
<keyword evidence="6 10" id="KW-0274">FAD</keyword>
<evidence type="ECO:0000256" key="7">
    <source>
        <dbReference type="ARBA" id="ARBA00022842"/>
    </source>
</evidence>
<evidence type="ECO:0000256" key="4">
    <source>
        <dbReference type="ARBA" id="ARBA00022679"/>
    </source>
</evidence>
<reference evidence="12" key="1">
    <citation type="submission" date="2023-07" db="EMBL/GenBank/DDBJ databases">
        <title>Genomic Encyclopedia of Type Strains, Phase IV (KMG-IV): sequencing the most valuable type-strain genomes for metagenomic binning, comparative biology and taxonomic classification.</title>
        <authorList>
            <person name="Goeker M."/>
        </authorList>
    </citation>
    <scope>NUCLEOTIDE SEQUENCE</scope>
    <source>
        <strain evidence="12">DSM 26174</strain>
    </source>
</reference>
<evidence type="ECO:0000313" key="12">
    <source>
        <dbReference type="EMBL" id="MDR6239442.1"/>
    </source>
</evidence>
<dbReference type="PANTHER" id="PTHR30040">
    <property type="entry name" value="THIAMINE BIOSYNTHESIS LIPOPROTEIN APBE"/>
    <property type="match status" value="1"/>
</dbReference>
<dbReference type="PIRSF" id="PIRSF006268">
    <property type="entry name" value="ApbE"/>
    <property type="match status" value="1"/>
</dbReference>
<dbReference type="Pfam" id="PF02424">
    <property type="entry name" value="ApbE"/>
    <property type="match status" value="1"/>
</dbReference>
<sequence length="340" mass="37500">MKNVFLTFIAVLCYSTAFSQLFHKDKIKQSELESTYTASADIMGTHFDFVAISDDSKVAKSAIRDGIKEAKKIEKEISSWDDHSETSKINKYAGKKPVKVSSELYALIEKCLEISEMTSGGFDITAASFDQIYNEGSNSGDYSKLGEVAKKASYKNIILNPAKKTVYLKYPEMKIGFGAVGKGYAASKVASVMQDAGAVGGFVNADGDVLTWGTQADGSHWNVHIPDHLGENNSLNKHHLQKHRAVSYLHSSEDYMMMKDEKYSEVVCTETGYPFKGHQNVIVVGKDPIMTDAISTAVMASPPLKALKLINNLDDVEGLIRSHDGNVHMSDNFTYSYEDR</sequence>
<dbReference type="PANTHER" id="PTHR30040:SF2">
    <property type="entry name" value="FAD:PROTEIN FMN TRANSFERASE"/>
    <property type="match status" value="1"/>
</dbReference>
<comment type="catalytic activity">
    <reaction evidence="9 10">
        <text>L-threonyl-[protein] + FAD = FMN-L-threonyl-[protein] + AMP + H(+)</text>
        <dbReference type="Rhea" id="RHEA:36847"/>
        <dbReference type="Rhea" id="RHEA-COMP:11060"/>
        <dbReference type="Rhea" id="RHEA-COMP:11061"/>
        <dbReference type="ChEBI" id="CHEBI:15378"/>
        <dbReference type="ChEBI" id="CHEBI:30013"/>
        <dbReference type="ChEBI" id="CHEBI:57692"/>
        <dbReference type="ChEBI" id="CHEBI:74257"/>
        <dbReference type="ChEBI" id="CHEBI:456215"/>
        <dbReference type="EC" id="2.7.1.180"/>
    </reaction>
</comment>
<name>A0AAE4BTC9_9BACT</name>
<dbReference type="Proteomes" id="UP001185092">
    <property type="component" value="Unassembled WGS sequence"/>
</dbReference>
<comment type="cofactor">
    <cofactor evidence="11">
        <name>Mg(2+)</name>
        <dbReference type="ChEBI" id="CHEBI:18420"/>
    </cofactor>
    <cofactor evidence="11">
        <name>Mn(2+)</name>
        <dbReference type="ChEBI" id="CHEBI:29035"/>
    </cofactor>
    <text evidence="11">Magnesium. Can also use manganese.</text>
</comment>
<comment type="caution">
    <text evidence="12">The sequence shown here is derived from an EMBL/GenBank/DDBJ whole genome shotgun (WGS) entry which is preliminary data.</text>
</comment>
<evidence type="ECO:0000256" key="6">
    <source>
        <dbReference type="ARBA" id="ARBA00022827"/>
    </source>
</evidence>
<dbReference type="EC" id="2.7.1.180" evidence="1 10"/>
<feature type="binding site" evidence="11">
    <location>
        <position position="292"/>
    </location>
    <ligand>
        <name>Mg(2+)</name>
        <dbReference type="ChEBI" id="CHEBI:18420"/>
    </ligand>
</feature>
<dbReference type="Gene3D" id="3.10.520.10">
    <property type="entry name" value="ApbE-like domains"/>
    <property type="match status" value="1"/>
</dbReference>
<evidence type="ECO:0000256" key="10">
    <source>
        <dbReference type="PIRNR" id="PIRNR006268"/>
    </source>
</evidence>
<evidence type="ECO:0000256" key="8">
    <source>
        <dbReference type="ARBA" id="ARBA00031306"/>
    </source>
</evidence>
<keyword evidence="7 10" id="KW-0460">Magnesium</keyword>
<gene>
    <name evidence="12" type="ORF">HNQ88_002479</name>
</gene>
<evidence type="ECO:0000313" key="13">
    <source>
        <dbReference type="Proteomes" id="UP001185092"/>
    </source>
</evidence>
<protein>
    <recommendedName>
        <fullName evidence="2 10">FAD:protein FMN transferase</fullName>
        <ecNumber evidence="1 10">2.7.1.180</ecNumber>
    </recommendedName>
    <alternativeName>
        <fullName evidence="8 10">Flavin transferase</fullName>
    </alternativeName>
</protein>
<proteinExistence type="inferred from homology"/>
<keyword evidence="4 10" id="KW-0808">Transferase</keyword>
<evidence type="ECO:0000256" key="5">
    <source>
        <dbReference type="ARBA" id="ARBA00022723"/>
    </source>
</evidence>
<dbReference type="InterPro" id="IPR003374">
    <property type="entry name" value="ApbE-like_sf"/>
</dbReference>